<evidence type="ECO:0000313" key="2">
    <source>
        <dbReference type="Proteomes" id="UP000237310"/>
    </source>
</evidence>
<accession>A0A2S5AD10</accession>
<protein>
    <recommendedName>
        <fullName evidence="3">DUF4359 domain-containing protein</fullName>
    </recommendedName>
</protein>
<dbReference type="RefSeq" id="WP_103805510.1">
    <property type="nucleotide sequence ID" value="NZ_PQVG01000003.1"/>
</dbReference>
<organism evidence="1 2">
    <name type="scientific">Flavobacterium alvei</name>
    <dbReference type="NCBI Taxonomy" id="2080416"/>
    <lineage>
        <taxon>Bacteria</taxon>
        <taxon>Pseudomonadati</taxon>
        <taxon>Bacteroidota</taxon>
        <taxon>Flavobacteriia</taxon>
        <taxon>Flavobacteriales</taxon>
        <taxon>Flavobacteriaceae</taxon>
        <taxon>Flavobacterium</taxon>
    </lineage>
</organism>
<reference evidence="1 2" key="1">
    <citation type="submission" date="2018-01" db="EMBL/GenBank/DDBJ databases">
        <authorList>
            <person name="Gaut B.S."/>
            <person name="Morton B.R."/>
            <person name="Clegg M.T."/>
            <person name="Duvall M.R."/>
        </authorList>
    </citation>
    <scope>NUCLEOTIDE SEQUENCE [LARGE SCALE GENOMIC DNA]</scope>
    <source>
        <strain evidence="1 2">HR-AY</strain>
    </source>
</reference>
<gene>
    <name evidence="1" type="ORF">C3L50_07340</name>
</gene>
<keyword evidence="2" id="KW-1185">Reference proteome</keyword>
<dbReference type="Proteomes" id="UP000237310">
    <property type="component" value="Unassembled WGS sequence"/>
</dbReference>
<sequence>MKKGYLTFGIAAFIILIAVISNPNEDKHKSAVKSKVLAFNMANAVSDIANSTDNNYNNVGRSIGTALGGVIVEQLINSIVSSDNYLVFSTTKVTWEGETKIIGFGAFGNVFLSDKLEETFEKNREEKIKKEEEEKRQQDSLHKAMVDEYKEYIKDKKN</sequence>
<dbReference type="OrthoDB" id="997828at2"/>
<proteinExistence type="predicted"/>
<name>A0A2S5AD10_9FLAO</name>
<comment type="caution">
    <text evidence="1">The sequence shown here is derived from an EMBL/GenBank/DDBJ whole genome shotgun (WGS) entry which is preliminary data.</text>
</comment>
<evidence type="ECO:0008006" key="3">
    <source>
        <dbReference type="Google" id="ProtNLM"/>
    </source>
</evidence>
<evidence type="ECO:0000313" key="1">
    <source>
        <dbReference type="EMBL" id="POY40448.1"/>
    </source>
</evidence>
<dbReference type="AlphaFoldDB" id="A0A2S5AD10"/>
<dbReference type="EMBL" id="PQVG01000003">
    <property type="protein sequence ID" value="POY40448.1"/>
    <property type="molecule type" value="Genomic_DNA"/>
</dbReference>